<dbReference type="GO" id="GO:0070681">
    <property type="term" value="P:glutaminyl-tRNAGln biosynthesis via transamidation"/>
    <property type="evidence" value="ECO:0007669"/>
    <property type="project" value="TreeGrafter"/>
</dbReference>
<feature type="domain" description="Aspartyl/Glutamyl-tRNA(Gln) amidotransferase subunit B/E catalytic" evidence="5">
    <location>
        <begin position="9"/>
        <end position="298"/>
    </location>
</feature>
<dbReference type="PANTHER" id="PTHR11659">
    <property type="entry name" value="GLUTAMYL-TRNA GLN AMIDOTRANSFERASE SUBUNIT B MITOCHONDRIAL AND PROKARYOTIC PET112-RELATED"/>
    <property type="match status" value="1"/>
</dbReference>
<dbReference type="Pfam" id="PF02934">
    <property type="entry name" value="GatB_N"/>
    <property type="match status" value="1"/>
</dbReference>
<proteinExistence type="predicted"/>
<dbReference type="SUPFAM" id="SSF55931">
    <property type="entry name" value="Glutamine synthetase/guanido kinase"/>
    <property type="match status" value="1"/>
</dbReference>
<sequence>MNTGELNLMVGLEIHRQIDSNKLFCKCPSVFSDGNPDRIIKRRLRAVESEIGEKDKAAIFETLKDKEGVYEYFNESACLIELDEEPILGINEEALKAVLTIAKILNCEILDEIIIMRKQVLDFSNTSGFQRTGLVARNGYIKVNGKKIEVESICIEEDSARKVRDSEKESVYRLDRLGIPLIEITTKPDMGSPEEVKEVASYIGMVLKSTGKFKSGLGTIRQDLNISIKKGNRVEIKGVQDLRNIPKIIDNEIERQLRGKVNEEVRMVREDLKTEFLRPMPGASRMYPETDISGIKTSDFIKDIRIPELIKDKISELVKKGVPENIANDAVKLGINLKDYKDIKLAANILVEKPKEIKKRFGIEISTKNLERALRLLDESKITIDSATDALVDMENEKFDISKYKKVDAKDVKKEIQGLMKKGMTTNAVMGILMEKYRGRISGKELSEMINEK</sequence>
<name>A0A0G0INN9_9BACT</name>
<organism evidence="6 7">
    <name type="scientific">Berkelbacteria bacterium GW2011_GWA1_36_9</name>
    <dbReference type="NCBI Taxonomy" id="1618331"/>
    <lineage>
        <taxon>Bacteria</taxon>
        <taxon>Candidatus Berkelbacteria</taxon>
    </lineage>
</organism>
<dbReference type="PROSITE" id="PS01234">
    <property type="entry name" value="GATB"/>
    <property type="match status" value="1"/>
</dbReference>
<evidence type="ECO:0000256" key="2">
    <source>
        <dbReference type="ARBA" id="ARBA00022741"/>
    </source>
</evidence>
<dbReference type="InterPro" id="IPR017958">
    <property type="entry name" value="Gln-tRNA_amidoTrfase_suB_CS"/>
</dbReference>
<dbReference type="PATRIC" id="fig|1618331.3.peg.792"/>
<evidence type="ECO:0000256" key="3">
    <source>
        <dbReference type="ARBA" id="ARBA00022840"/>
    </source>
</evidence>
<keyword evidence="2" id="KW-0547">Nucleotide-binding</keyword>
<evidence type="ECO:0000256" key="1">
    <source>
        <dbReference type="ARBA" id="ARBA00022598"/>
    </source>
</evidence>
<keyword evidence="3" id="KW-0067">ATP-binding</keyword>
<evidence type="ECO:0000313" key="6">
    <source>
        <dbReference type="EMBL" id="KKQ17616.1"/>
    </source>
</evidence>
<dbReference type="Proteomes" id="UP000034508">
    <property type="component" value="Unassembled WGS sequence"/>
</dbReference>
<evidence type="ECO:0000256" key="4">
    <source>
        <dbReference type="ARBA" id="ARBA00022917"/>
    </source>
</evidence>
<dbReference type="GO" id="GO:0016740">
    <property type="term" value="F:transferase activity"/>
    <property type="evidence" value="ECO:0007669"/>
    <property type="project" value="UniProtKB-KW"/>
</dbReference>
<keyword evidence="1" id="KW-0436">Ligase</keyword>
<evidence type="ECO:0000259" key="5">
    <source>
        <dbReference type="Pfam" id="PF02934"/>
    </source>
</evidence>
<dbReference type="InterPro" id="IPR004414">
    <property type="entry name" value="GatE"/>
</dbReference>
<dbReference type="GO" id="GO:0006412">
    <property type="term" value="P:translation"/>
    <property type="evidence" value="ECO:0007669"/>
    <property type="project" value="UniProtKB-KW"/>
</dbReference>
<dbReference type="AlphaFoldDB" id="A0A0G0INN9"/>
<evidence type="ECO:0000313" key="7">
    <source>
        <dbReference type="Proteomes" id="UP000034508"/>
    </source>
</evidence>
<dbReference type="InterPro" id="IPR014746">
    <property type="entry name" value="Gln_synth/guanido_kin_cat_dom"/>
</dbReference>
<dbReference type="GO" id="GO:0005524">
    <property type="term" value="F:ATP binding"/>
    <property type="evidence" value="ECO:0007669"/>
    <property type="project" value="UniProtKB-KW"/>
</dbReference>
<dbReference type="GO" id="GO:0050567">
    <property type="term" value="F:glutaminyl-tRNA synthase (glutamine-hydrolyzing) activity"/>
    <property type="evidence" value="ECO:0007669"/>
    <property type="project" value="TreeGrafter"/>
</dbReference>
<accession>A0A0G0INN9</accession>
<dbReference type="NCBIfam" id="TIGR00134">
    <property type="entry name" value="gatE_arch"/>
    <property type="match status" value="1"/>
</dbReference>
<dbReference type="InterPro" id="IPR017959">
    <property type="entry name" value="Asn/Gln-tRNA_amidoTrfase_suB/E"/>
</dbReference>
<keyword evidence="4" id="KW-0648">Protein biosynthesis</keyword>
<dbReference type="EMBL" id="LBSM01000017">
    <property type="protein sequence ID" value="KKQ17616.1"/>
    <property type="molecule type" value="Genomic_DNA"/>
</dbReference>
<comment type="caution">
    <text evidence="6">The sequence shown here is derived from an EMBL/GenBank/DDBJ whole genome shotgun (WGS) entry which is preliminary data.</text>
</comment>
<dbReference type="PANTHER" id="PTHR11659:SF2">
    <property type="entry name" value="GLUTAMYL-TRNA(GLN) AMIDOTRANSFERASE SUBUNIT E"/>
    <property type="match status" value="1"/>
</dbReference>
<protein>
    <submittedName>
        <fullName evidence="6">Glutamyl-tRNA(Gln) amidotransferase subunit E</fullName>
    </submittedName>
</protein>
<keyword evidence="6" id="KW-0808">Transferase</keyword>
<reference evidence="6 7" key="1">
    <citation type="journal article" date="2015" name="Nature">
        <title>rRNA introns, odd ribosomes, and small enigmatic genomes across a large radiation of phyla.</title>
        <authorList>
            <person name="Brown C.T."/>
            <person name="Hug L.A."/>
            <person name="Thomas B.C."/>
            <person name="Sharon I."/>
            <person name="Castelle C.J."/>
            <person name="Singh A."/>
            <person name="Wilkins M.J."/>
            <person name="Williams K.H."/>
            <person name="Banfield J.F."/>
        </authorList>
    </citation>
    <scope>NUCLEOTIDE SEQUENCE [LARGE SCALE GENOMIC DNA]</scope>
</reference>
<dbReference type="InterPro" id="IPR006075">
    <property type="entry name" value="Asn/Gln-tRNA_Trfase_suB/E_cat"/>
</dbReference>
<gene>
    <name evidence="6" type="ORF">US31_C0017G0010</name>
</gene>